<keyword evidence="2" id="KW-1185">Reference proteome</keyword>
<gene>
    <name evidence="1" type="ORF">HFN_0253</name>
</gene>
<evidence type="ECO:0000313" key="1">
    <source>
        <dbReference type="EMBL" id="GAD19122.1"/>
    </source>
</evidence>
<organism evidence="1 2">
    <name type="scientific">Helicobacter fennelliae MRY12-0050</name>
    <dbReference type="NCBI Taxonomy" id="1325130"/>
    <lineage>
        <taxon>Bacteria</taxon>
        <taxon>Pseudomonadati</taxon>
        <taxon>Campylobacterota</taxon>
        <taxon>Epsilonproteobacteria</taxon>
        <taxon>Campylobacterales</taxon>
        <taxon>Helicobacteraceae</taxon>
        <taxon>Helicobacter</taxon>
    </lineage>
</organism>
<reference evidence="1 2" key="1">
    <citation type="journal article" date="2013" name="Genome Announc.">
        <title>Draft Genome Sequence of Helicobacter fennelliae Strain MRY12-0050, Isolated from a Bacteremia Patient.</title>
        <authorList>
            <person name="Rimbara E."/>
            <person name="Matsui M."/>
            <person name="Mori S."/>
            <person name="Suzuki S."/>
            <person name="Suzuki M."/>
            <person name="Kim H."/>
            <person name="Sekizuka T."/>
            <person name="Kuroda M."/>
            <person name="Shibayama K."/>
        </authorList>
    </citation>
    <scope>NUCLEOTIDE SEQUENCE [LARGE SCALE GENOMIC DNA]</scope>
    <source>
        <strain evidence="1 2">MRY12-0050</strain>
    </source>
</reference>
<accession>T1DW48</accession>
<sequence>MSGIERDENGNLTFDPAKFAMGFLGGAVGSKAVTQGFTYLKNNPKLKEAVARELANTLAQGFEKARQKYPLLSMLEPRYIVQNESGRIVQAKAMISELEKKEQKGIYNVAYNEKNAVLIQKDLRAVDEALKLTQGYHLEHSQKGKGAKHIKIEHLQDPTKQGYITDLELVNLGKDLRAFLKDYEPFVEKQKSGQEARIYEWENKEGVRFRLVSKIQGGGTTADSHLESAEEIITFYSDRNLKDKMQFKNPILKEQEKFKFNPQKAKDLERHKDSSPFKSANFAYTSNKKAKYALKNNPI</sequence>
<dbReference type="EMBL" id="BASD01000016">
    <property type="protein sequence ID" value="GAD19122.1"/>
    <property type="molecule type" value="Genomic_DNA"/>
</dbReference>
<dbReference type="AlphaFoldDB" id="T1DW48"/>
<name>T1DW48_9HELI</name>
<evidence type="ECO:0000313" key="2">
    <source>
        <dbReference type="Proteomes" id="UP000018143"/>
    </source>
</evidence>
<dbReference type="RefSeq" id="WP_023948290.1">
    <property type="nucleotide sequence ID" value="NZ_BASD01000016.1"/>
</dbReference>
<dbReference type="eggNOG" id="ENOG5031DGQ">
    <property type="taxonomic scope" value="Bacteria"/>
</dbReference>
<dbReference type="STRING" id="1325130.HFN_0253"/>
<comment type="caution">
    <text evidence="1">The sequence shown here is derived from an EMBL/GenBank/DDBJ whole genome shotgun (WGS) entry which is preliminary data.</text>
</comment>
<dbReference type="Proteomes" id="UP000018143">
    <property type="component" value="Unassembled WGS sequence"/>
</dbReference>
<proteinExistence type="predicted"/>
<evidence type="ECO:0008006" key="3">
    <source>
        <dbReference type="Google" id="ProtNLM"/>
    </source>
</evidence>
<protein>
    <recommendedName>
        <fullName evidence="3">Phage-Barnase-EndoU-ColicinE5/D-RelE-like nuclease domain-containing protein</fullName>
    </recommendedName>
</protein>